<keyword evidence="6" id="KW-1185">Reference proteome</keyword>
<dbReference type="SUPFAM" id="SSF53474">
    <property type="entry name" value="alpha/beta-Hydrolases"/>
    <property type="match status" value="1"/>
</dbReference>
<dbReference type="InterPro" id="IPR002018">
    <property type="entry name" value="CarbesteraseB"/>
</dbReference>
<name>A0A2L2SVN4_9HYPO</name>
<dbReference type="PANTHER" id="PTHR43142:SF5">
    <property type="entry name" value="CARBOXYLIC ESTER HYDROLASE"/>
    <property type="match status" value="1"/>
</dbReference>
<reference evidence="6" key="1">
    <citation type="submission" date="2014-10" db="EMBL/GenBank/DDBJ databases">
        <authorList>
            <person name="King R."/>
        </authorList>
    </citation>
    <scope>NUCLEOTIDE SEQUENCE [LARGE SCALE GENOMIC DNA]</scope>
    <source>
        <strain evidence="6">A3/5</strain>
    </source>
</reference>
<evidence type="ECO:0000256" key="1">
    <source>
        <dbReference type="ARBA" id="ARBA00005964"/>
    </source>
</evidence>
<evidence type="ECO:0000259" key="4">
    <source>
        <dbReference type="Pfam" id="PF00135"/>
    </source>
</evidence>
<dbReference type="STRING" id="56646.A0A2L2SVN4"/>
<evidence type="ECO:0000256" key="3">
    <source>
        <dbReference type="RuleBase" id="RU361235"/>
    </source>
</evidence>
<dbReference type="AlphaFoldDB" id="A0A2L2SVN4"/>
<dbReference type="Gene3D" id="3.40.50.1820">
    <property type="entry name" value="alpha/beta hydrolase"/>
    <property type="match status" value="1"/>
</dbReference>
<dbReference type="Pfam" id="PF00135">
    <property type="entry name" value="COesterase"/>
    <property type="match status" value="1"/>
</dbReference>
<dbReference type="InterPro" id="IPR029058">
    <property type="entry name" value="AB_hydrolase_fold"/>
</dbReference>
<evidence type="ECO:0000313" key="5">
    <source>
        <dbReference type="EMBL" id="CEI61692.1"/>
    </source>
</evidence>
<evidence type="ECO:0000313" key="6">
    <source>
        <dbReference type="Proteomes" id="UP000245910"/>
    </source>
</evidence>
<dbReference type="Proteomes" id="UP000245910">
    <property type="component" value="Chromosome II"/>
</dbReference>
<proteinExistence type="inferred from homology"/>
<organism evidence="5 6">
    <name type="scientific">Fusarium venenatum</name>
    <dbReference type="NCBI Taxonomy" id="56646"/>
    <lineage>
        <taxon>Eukaryota</taxon>
        <taxon>Fungi</taxon>
        <taxon>Dikarya</taxon>
        <taxon>Ascomycota</taxon>
        <taxon>Pezizomycotina</taxon>
        <taxon>Sordariomycetes</taxon>
        <taxon>Hypocreomycetidae</taxon>
        <taxon>Hypocreales</taxon>
        <taxon>Nectriaceae</taxon>
        <taxon>Fusarium</taxon>
    </lineage>
</organism>
<feature type="domain" description="Carboxylesterase type B" evidence="4">
    <location>
        <begin position="38"/>
        <end position="462"/>
    </location>
</feature>
<dbReference type="EMBL" id="LN649230">
    <property type="protein sequence ID" value="CEI61692.1"/>
    <property type="molecule type" value="Genomic_DNA"/>
</dbReference>
<keyword evidence="2 3" id="KW-0378">Hydrolase</keyword>
<accession>A0A2L2SVN4</accession>
<protein>
    <recommendedName>
        <fullName evidence="3">Carboxylic ester hydrolase</fullName>
        <ecNumber evidence="3">3.1.1.-</ecNumber>
    </recommendedName>
</protein>
<sequence>MASSAGSSITIGCFIGSEKMITTLKHHSLRTTLVGVKTGGVTQYRGIPYGQIPQRFAAAKKIHDYPGELNCTTFGPRCPQVPVDVGHLLRVPPHHEFPHEPEDEFRCINLDVIVPNFDTLNYSEKLPVIVWIHGGSQAVTFASAASGICDMATIVADSIRLGTPIIAVSIQYRLNVFALGNKNGPPNLALRDQALALEWVQDHIADFGGDPKKITLTGESAGAVYCHAHIVTQAPVNQFILSSGSLFLSPPQPPQAVSALRDKVSKQFQGIDATVDLETAPVDKIVEAVKQSGLQSFFLEWEDRFDGWQTSTGEAGALLLSDVQKEAAIWQAGILETKIDDIAGAFDAAGEHSQELKQLYHIYPERPSSCKTGALDFINDCRFVLPIHHLQQLWTDAQKPVYRCLIDESNPWQPSSGAHHAVDLVLLFRGLDISLIPAAERTGKALREAWIRFVNSNEPWPNASSSAYGFGPHGVCKELEDWEVQSRRREMETNKLRDMDSTLLGKAFFSLAAGKVSLLN</sequence>
<evidence type="ECO:0000256" key="2">
    <source>
        <dbReference type="ARBA" id="ARBA00022801"/>
    </source>
</evidence>
<dbReference type="InterPro" id="IPR019826">
    <property type="entry name" value="Carboxylesterase_B_AS"/>
</dbReference>
<dbReference type="EC" id="3.1.1.-" evidence="3"/>
<dbReference type="GO" id="GO:0016787">
    <property type="term" value="F:hydrolase activity"/>
    <property type="evidence" value="ECO:0007669"/>
    <property type="project" value="UniProtKB-KW"/>
</dbReference>
<dbReference type="PANTHER" id="PTHR43142">
    <property type="entry name" value="CARBOXYLIC ESTER HYDROLASE"/>
    <property type="match status" value="1"/>
</dbReference>
<dbReference type="PROSITE" id="PS00122">
    <property type="entry name" value="CARBOXYLESTERASE_B_1"/>
    <property type="match status" value="1"/>
</dbReference>
<comment type="similarity">
    <text evidence="1 3">Belongs to the type-B carboxylesterase/lipase family.</text>
</comment>